<evidence type="ECO:0000256" key="12">
    <source>
        <dbReference type="SAM" id="MobiDB-lite"/>
    </source>
</evidence>
<keyword evidence="6" id="KW-1133">Transmembrane helix</keyword>
<evidence type="ECO:0000256" key="6">
    <source>
        <dbReference type="ARBA" id="ARBA00022989"/>
    </source>
</evidence>
<dbReference type="GO" id="GO:0006898">
    <property type="term" value="P:receptor-mediated endocytosis"/>
    <property type="evidence" value="ECO:0007669"/>
    <property type="project" value="TreeGrafter"/>
</dbReference>
<feature type="chain" id="PRO_5034774936" evidence="13">
    <location>
        <begin position="29"/>
        <end position="259"/>
    </location>
</feature>
<reference evidence="16" key="2">
    <citation type="submission" date="2025-09" db="UniProtKB">
        <authorList>
            <consortium name="Ensembl"/>
        </authorList>
    </citation>
    <scope>IDENTIFICATION</scope>
</reference>
<feature type="signal peptide" evidence="13">
    <location>
        <begin position="1"/>
        <end position="28"/>
    </location>
</feature>
<dbReference type="Pfam" id="PF12662">
    <property type="entry name" value="cEGF"/>
    <property type="match status" value="1"/>
</dbReference>
<reference evidence="16" key="1">
    <citation type="submission" date="2025-08" db="UniProtKB">
        <authorList>
            <consortium name="Ensembl"/>
        </authorList>
    </citation>
    <scope>IDENTIFICATION</scope>
</reference>
<dbReference type="PROSITE" id="PS01209">
    <property type="entry name" value="LDLRA_1"/>
    <property type="match status" value="2"/>
</dbReference>
<dbReference type="PANTHER" id="PTHR22722:SF12">
    <property type="entry name" value="EGF-LIKE DOMAIN-CONTAINING PROTEIN"/>
    <property type="match status" value="1"/>
</dbReference>
<feature type="disulfide bond" evidence="11">
    <location>
        <begin position="26"/>
        <end position="38"/>
    </location>
</feature>
<evidence type="ECO:0000256" key="13">
    <source>
        <dbReference type="SAM" id="SignalP"/>
    </source>
</evidence>
<dbReference type="Pfam" id="PF00057">
    <property type="entry name" value="Ldl_recept_a"/>
    <property type="match status" value="2"/>
</dbReference>
<dbReference type="GO" id="GO:0016324">
    <property type="term" value="C:apical plasma membrane"/>
    <property type="evidence" value="ECO:0007669"/>
    <property type="project" value="TreeGrafter"/>
</dbReference>
<feature type="domain" description="EGF-like" evidence="15">
    <location>
        <begin position="138"/>
        <end position="176"/>
    </location>
</feature>
<feature type="domain" description="EGF-like calcium-binding" evidence="14">
    <location>
        <begin position="135"/>
        <end position="176"/>
    </location>
</feature>
<dbReference type="InterPro" id="IPR001881">
    <property type="entry name" value="EGF-like_Ca-bd_dom"/>
</dbReference>
<evidence type="ECO:0000256" key="2">
    <source>
        <dbReference type="ARBA" id="ARBA00009939"/>
    </source>
</evidence>
<dbReference type="PANTHER" id="PTHR22722">
    <property type="entry name" value="LOW-DENSITY LIPOPROTEIN RECEPTOR-RELATED PROTEIN 2-RELATED"/>
    <property type="match status" value="1"/>
</dbReference>
<feature type="disulfide bond" evidence="11">
    <location>
        <begin position="69"/>
        <end position="87"/>
    </location>
</feature>
<dbReference type="AlphaFoldDB" id="A0A8C7A5Y5"/>
<keyword evidence="7" id="KW-0472">Membrane</keyword>
<keyword evidence="4" id="KW-0812">Transmembrane</keyword>
<dbReference type="InterPro" id="IPR018097">
    <property type="entry name" value="EGF_Ca-bd_CS"/>
</dbReference>
<accession>A0A8C7A5Y5</accession>
<dbReference type="Gene3D" id="4.10.400.10">
    <property type="entry name" value="Low-density Lipoprotein Receptor"/>
    <property type="match status" value="2"/>
</dbReference>
<feature type="domain" description="EGF-like calcium-binding" evidence="14">
    <location>
        <begin position="101"/>
        <end position="134"/>
    </location>
</feature>
<dbReference type="InterPro" id="IPR002172">
    <property type="entry name" value="LDrepeatLR_classA_rpt"/>
</dbReference>
<evidence type="ECO:0000256" key="9">
    <source>
        <dbReference type="ARBA" id="ARBA00023170"/>
    </source>
</evidence>
<evidence type="ECO:0000256" key="5">
    <source>
        <dbReference type="ARBA" id="ARBA00022737"/>
    </source>
</evidence>
<comment type="caution">
    <text evidence="11">Lacks conserved residue(s) required for the propagation of feature annotation.</text>
</comment>
<dbReference type="GO" id="GO:0043235">
    <property type="term" value="C:receptor complex"/>
    <property type="evidence" value="ECO:0007669"/>
    <property type="project" value="TreeGrafter"/>
</dbReference>
<protein>
    <submittedName>
        <fullName evidence="16">Uncharacterized protein</fullName>
    </submittedName>
</protein>
<dbReference type="CDD" id="cd00112">
    <property type="entry name" value="LDLa"/>
    <property type="match status" value="2"/>
</dbReference>
<keyword evidence="5" id="KW-0677">Repeat</keyword>
<dbReference type="SMART" id="SM00181">
    <property type="entry name" value="EGF"/>
    <property type="match status" value="2"/>
</dbReference>
<keyword evidence="8 11" id="KW-1015">Disulfide bond</keyword>
<dbReference type="InterPro" id="IPR036055">
    <property type="entry name" value="LDL_receptor-like_sf"/>
</dbReference>
<evidence type="ECO:0000256" key="3">
    <source>
        <dbReference type="ARBA" id="ARBA00022536"/>
    </source>
</evidence>
<dbReference type="FunFam" id="2.10.25.10:FF:000119">
    <property type="entry name" value="vitamin K-dependent protein S"/>
    <property type="match status" value="1"/>
</dbReference>
<evidence type="ECO:0000256" key="4">
    <source>
        <dbReference type="ARBA" id="ARBA00022692"/>
    </source>
</evidence>
<dbReference type="Proteomes" id="UP000694420">
    <property type="component" value="Unplaced"/>
</dbReference>
<evidence type="ECO:0000256" key="7">
    <source>
        <dbReference type="ARBA" id="ARBA00023136"/>
    </source>
</evidence>
<evidence type="ECO:0000256" key="8">
    <source>
        <dbReference type="ARBA" id="ARBA00023157"/>
    </source>
</evidence>
<dbReference type="PROSITE" id="PS50068">
    <property type="entry name" value="LDLRA_2"/>
    <property type="match status" value="2"/>
</dbReference>
<dbReference type="PROSITE" id="PS01187">
    <property type="entry name" value="EGF_CA"/>
    <property type="match status" value="1"/>
</dbReference>
<evidence type="ECO:0000259" key="14">
    <source>
        <dbReference type="SMART" id="SM00179"/>
    </source>
</evidence>
<keyword evidence="3" id="KW-0245">EGF-like domain</keyword>
<evidence type="ECO:0000313" key="17">
    <source>
        <dbReference type="Proteomes" id="UP000694420"/>
    </source>
</evidence>
<name>A0A8C7A5Y5_NOTPE</name>
<dbReference type="SUPFAM" id="SSF57424">
    <property type="entry name" value="LDL receptor-like module"/>
    <property type="match status" value="2"/>
</dbReference>
<dbReference type="InterPro" id="IPR026823">
    <property type="entry name" value="cEGF"/>
</dbReference>
<feature type="disulfide bond" evidence="11">
    <location>
        <begin position="45"/>
        <end position="60"/>
    </location>
</feature>
<dbReference type="SMART" id="SM00179">
    <property type="entry name" value="EGF_CA"/>
    <property type="match status" value="2"/>
</dbReference>
<keyword evidence="10" id="KW-0325">Glycoprotein</keyword>
<organism evidence="16 17">
    <name type="scientific">Nothoprocta perdicaria</name>
    <name type="common">Chilean tinamou</name>
    <name type="synonym">Crypturus perdicarius</name>
    <dbReference type="NCBI Taxonomy" id="30464"/>
    <lineage>
        <taxon>Eukaryota</taxon>
        <taxon>Metazoa</taxon>
        <taxon>Chordata</taxon>
        <taxon>Craniata</taxon>
        <taxon>Vertebrata</taxon>
        <taxon>Euteleostomi</taxon>
        <taxon>Archelosauria</taxon>
        <taxon>Archosauria</taxon>
        <taxon>Dinosauria</taxon>
        <taxon>Saurischia</taxon>
        <taxon>Theropoda</taxon>
        <taxon>Coelurosauria</taxon>
        <taxon>Aves</taxon>
        <taxon>Palaeognathae</taxon>
        <taxon>Tinamiformes</taxon>
        <taxon>Tinamidae</taxon>
        <taxon>Nothoprocta</taxon>
    </lineage>
</organism>
<keyword evidence="17" id="KW-1185">Reference proteome</keyword>
<dbReference type="Pfam" id="PF14670">
    <property type="entry name" value="FXa_inhibition"/>
    <property type="match status" value="1"/>
</dbReference>
<comment type="similarity">
    <text evidence="2">Belongs to the LDLR family.</text>
</comment>
<proteinExistence type="inferred from homology"/>
<keyword evidence="13" id="KW-0732">Signal</keyword>
<feature type="domain" description="EGF-like" evidence="15">
    <location>
        <begin position="100"/>
        <end position="134"/>
    </location>
</feature>
<evidence type="ECO:0000313" key="16">
    <source>
        <dbReference type="Ensembl" id="ENSNPEP00000021846.1"/>
    </source>
</evidence>
<feature type="region of interest" description="Disordered" evidence="12">
    <location>
        <begin position="200"/>
        <end position="259"/>
    </location>
</feature>
<evidence type="ECO:0000259" key="15">
    <source>
        <dbReference type="SMART" id="SM00181"/>
    </source>
</evidence>
<dbReference type="Gene3D" id="2.10.25.10">
    <property type="entry name" value="Laminin"/>
    <property type="match status" value="2"/>
</dbReference>
<evidence type="ECO:0000256" key="10">
    <source>
        <dbReference type="ARBA" id="ARBA00023180"/>
    </source>
</evidence>
<dbReference type="InterPro" id="IPR000742">
    <property type="entry name" value="EGF"/>
</dbReference>
<sequence>GPSRPTCRILPLLQRALSWLAAPRQCSPAEFPCRSGQCVAGALRCDGDRDCRDGSDEEGCAVPPHEYLCGPGTCLNSSLVCNGHRDCADGSDEGGNCSVPCRLPCSHLCYPSPQGPRCQCTPGYRLAEDGVSCVDVDECKEQREGGCSQTCLNAPGSYSCGCLPGYLLEPDGHVCKLTGEPGAAHAGQDLLCGRSGSRQAAGLDSGKKGTLVKGGLRGGQGSRAGTSLAKQPPGSERNDAEGSKARRSSMGGKDPGAPC</sequence>
<dbReference type="InterPro" id="IPR051221">
    <property type="entry name" value="LDLR-related"/>
</dbReference>
<evidence type="ECO:0000256" key="11">
    <source>
        <dbReference type="PROSITE-ProRule" id="PRU00124"/>
    </source>
</evidence>
<dbReference type="GO" id="GO:0042562">
    <property type="term" value="F:hormone binding"/>
    <property type="evidence" value="ECO:0007669"/>
    <property type="project" value="TreeGrafter"/>
</dbReference>
<dbReference type="Ensembl" id="ENSNPET00000022402.1">
    <property type="protein sequence ID" value="ENSNPEP00000021846.1"/>
    <property type="gene ID" value="ENSNPEG00000016196.1"/>
</dbReference>
<evidence type="ECO:0000256" key="1">
    <source>
        <dbReference type="ARBA" id="ARBA00004167"/>
    </source>
</evidence>
<dbReference type="SUPFAM" id="SSF57196">
    <property type="entry name" value="EGF/Laminin"/>
    <property type="match status" value="2"/>
</dbReference>
<dbReference type="InterPro" id="IPR023415">
    <property type="entry name" value="LDLR_class-A_CS"/>
</dbReference>
<dbReference type="SMART" id="SM00192">
    <property type="entry name" value="LDLa"/>
    <property type="match status" value="2"/>
</dbReference>
<comment type="subcellular location">
    <subcellularLocation>
        <location evidence="1">Membrane</location>
        <topology evidence="1">Single-pass membrane protein</topology>
    </subcellularLocation>
</comment>
<feature type="disulfide bond" evidence="11">
    <location>
        <begin position="33"/>
        <end position="51"/>
    </location>
</feature>
<dbReference type="PRINTS" id="PR00261">
    <property type="entry name" value="LDLRECEPTOR"/>
</dbReference>
<dbReference type="FunFam" id="4.10.400.10:FF:000024">
    <property type="entry name" value="Low-density lipoprotein RecePtor related"/>
    <property type="match status" value="1"/>
</dbReference>
<dbReference type="GO" id="GO:0005509">
    <property type="term" value="F:calcium ion binding"/>
    <property type="evidence" value="ECO:0007669"/>
    <property type="project" value="InterPro"/>
</dbReference>
<keyword evidence="9" id="KW-0675">Receptor</keyword>